<evidence type="ECO:0000256" key="6">
    <source>
        <dbReference type="ARBA" id="ARBA00023244"/>
    </source>
</evidence>
<dbReference type="InterPro" id="IPR036291">
    <property type="entry name" value="NAD(P)-bd_dom_sf"/>
</dbReference>
<name>K9H6F0_9PROT</name>
<evidence type="ECO:0000256" key="2">
    <source>
        <dbReference type="ARBA" id="ARBA00005916"/>
    </source>
</evidence>
<evidence type="ECO:0000256" key="4">
    <source>
        <dbReference type="ARBA" id="ARBA00022857"/>
    </source>
</evidence>
<comment type="domain">
    <text evidence="8">Possesses an unusual extended V-shaped dimeric structure with each monomer consisting of three distinct domains arranged along a curved 'spinal' alpha-helix. The N-terminal catalytic domain specifically recognizes the glutamate moiety of the substrate. The second domain is the NADPH-binding domain, and the third C-terminal domain is responsible for dimerization.</text>
</comment>
<dbReference type="AlphaFoldDB" id="K9H6F0"/>
<dbReference type="Gene3D" id="3.30.460.30">
    <property type="entry name" value="Glutamyl-tRNA reductase, N-terminal domain"/>
    <property type="match status" value="1"/>
</dbReference>
<dbReference type="InterPro" id="IPR015896">
    <property type="entry name" value="4pyrrol_synth_GluRdtase_dimer"/>
</dbReference>
<comment type="similarity">
    <text evidence="2 8 13">Belongs to the glutamyl-tRNA reductase family.</text>
</comment>
<comment type="subunit">
    <text evidence="8">Homodimer.</text>
</comment>
<proteinExistence type="inferred from homology"/>
<organism evidence="17 18">
    <name type="scientific">Caenispirillum salinarum AK4</name>
    <dbReference type="NCBI Taxonomy" id="1238182"/>
    <lineage>
        <taxon>Bacteria</taxon>
        <taxon>Pseudomonadati</taxon>
        <taxon>Pseudomonadota</taxon>
        <taxon>Alphaproteobacteria</taxon>
        <taxon>Rhodospirillales</taxon>
        <taxon>Novispirillaceae</taxon>
        <taxon>Caenispirillum</taxon>
    </lineage>
</organism>
<feature type="binding site" evidence="8 10">
    <location>
        <position position="126"/>
    </location>
    <ligand>
        <name>substrate</name>
    </ligand>
</feature>
<dbReference type="GO" id="GO:0050661">
    <property type="term" value="F:NADP binding"/>
    <property type="evidence" value="ECO:0007669"/>
    <property type="project" value="InterPro"/>
</dbReference>
<accession>K9H6F0</accession>
<comment type="miscellaneous">
    <text evidence="8">During catalysis, the active site Cys acts as a nucleophile attacking the alpha-carbonyl group of tRNA-bound glutamate with the formation of a thioester intermediate between enzyme and glutamate, and the concomitant release of tRNA(Glu). The thioester intermediate is finally reduced by direct hydride transfer from NADPH, to form the product GSA.</text>
</comment>
<feature type="binding site" evidence="10">
    <location>
        <begin position="120"/>
        <end position="122"/>
    </location>
    <ligand>
        <name>substrate</name>
    </ligand>
</feature>
<dbReference type="PATRIC" id="fig|1238182.3.peg.4428"/>
<dbReference type="Gene3D" id="3.40.50.720">
    <property type="entry name" value="NAD(P)-binding Rossmann-like Domain"/>
    <property type="match status" value="1"/>
</dbReference>
<dbReference type="STRING" id="1238182.C882_2877"/>
<protein>
    <recommendedName>
        <fullName evidence="3 8">Glutamyl-tRNA reductase</fullName>
        <shortName evidence="8">GluTR</shortName>
        <ecNumber evidence="3 8">1.2.1.70</ecNumber>
    </recommendedName>
</protein>
<evidence type="ECO:0000256" key="12">
    <source>
        <dbReference type="PIRSR" id="PIRSR000445-4"/>
    </source>
</evidence>
<evidence type="ECO:0000313" key="17">
    <source>
        <dbReference type="EMBL" id="EKV26168.1"/>
    </source>
</evidence>
<dbReference type="EMBL" id="ANHY01000036">
    <property type="protein sequence ID" value="EKV26168.1"/>
    <property type="molecule type" value="Genomic_DNA"/>
</dbReference>
<dbReference type="RefSeq" id="WP_009542868.1">
    <property type="nucleotide sequence ID" value="NZ_ANHY01000036.1"/>
</dbReference>
<evidence type="ECO:0000256" key="10">
    <source>
        <dbReference type="PIRSR" id="PIRSR000445-2"/>
    </source>
</evidence>
<evidence type="ECO:0000256" key="3">
    <source>
        <dbReference type="ARBA" id="ARBA00012970"/>
    </source>
</evidence>
<keyword evidence="4 8" id="KW-0521">NADP</keyword>
<evidence type="ECO:0000256" key="5">
    <source>
        <dbReference type="ARBA" id="ARBA00023002"/>
    </source>
</evidence>
<sequence>MTDTAVSRLVVVGANHRSSSLALRDALFVEDAAVPGVLAMLRDRCGLTQAMLLSTCDRVEVMAVDADPGACGAALSRFLAEIACIDPADAAGQIYTLTGEDAVHHGFAVAASLDSQIIGEPHVLGQVKAAWRLARDAGMAGAELEAVVQGAFACAKRVRSETAIAQGPVSVASSAVQTARDLHGDLDRTRGLIVGTGDMAELMAEAFQAAGLTRLTVTAPRDTLADGLARRIDAHALPFDQLPEALRGSDVVVTAVGGRTYAITLEQVRDALRKRRQRPIFLVDAGIPGDIEPAVNREENAFLYDLDDLEHIALSGRAGREAAARAAWDVVGQEVAAFLKRRAARDAAPAITALRDHAEALRAEALAAAGGDADKATRLLVNRLLHEPSCFLRDVAERGDEDTRRAAEALLRRLFALHDDKESDR</sequence>
<dbReference type="Pfam" id="PF01488">
    <property type="entry name" value="Shikimate_DH"/>
    <property type="match status" value="1"/>
</dbReference>
<dbReference type="InterPro" id="IPR000343">
    <property type="entry name" value="4pyrrol_synth_GluRdtase"/>
</dbReference>
<dbReference type="SUPFAM" id="SSF69075">
    <property type="entry name" value="Glutamyl tRNA-reductase dimerization domain"/>
    <property type="match status" value="1"/>
</dbReference>
<reference evidence="17 18" key="1">
    <citation type="journal article" date="2013" name="Genome Announc.">
        <title>Draft Genome Sequence of an Alphaproteobacterium, Caenispirillum salinarum AK4(T), Isolated from a Solar Saltern.</title>
        <authorList>
            <person name="Khatri I."/>
            <person name="Singh A."/>
            <person name="Korpole S."/>
            <person name="Pinnaka A.K."/>
            <person name="Subramanian S."/>
        </authorList>
    </citation>
    <scope>NUCLEOTIDE SEQUENCE [LARGE SCALE GENOMIC DNA]</scope>
    <source>
        <strain evidence="17 18">AK4</strain>
    </source>
</reference>
<keyword evidence="18" id="KW-1185">Reference proteome</keyword>
<comment type="catalytic activity">
    <reaction evidence="7 8 13">
        <text>(S)-4-amino-5-oxopentanoate + tRNA(Glu) + NADP(+) = L-glutamyl-tRNA(Glu) + NADPH + H(+)</text>
        <dbReference type="Rhea" id="RHEA:12344"/>
        <dbReference type="Rhea" id="RHEA-COMP:9663"/>
        <dbReference type="Rhea" id="RHEA-COMP:9680"/>
        <dbReference type="ChEBI" id="CHEBI:15378"/>
        <dbReference type="ChEBI" id="CHEBI:57501"/>
        <dbReference type="ChEBI" id="CHEBI:57783"/>
        <dbReference type="ChEBI" id="CHEBI:58349"/>
        <dbReference type="ChEBI" id="CHEBI:78442"/>
        <dbReference type="ChEBI" id="CHEBI:78520"/>
        <dbReference type="EC" id="1.2.1.70"/>
    </reaction>
</comment>
<feature type="binding site" evidence="8 10">
    <location>
        <begin position="55"/>
        <end position="58"/>
    </location>
    <ligand>
        <name>substrate</name>
    </ligand>
</feature>
<dbReference type="GO" id="GO:0019353">
    <property type="term" value="P:protoporphyrinogen IX biosynthetic process from glutamate"/>
    <property type="evidence" value="ECO:0007669"/>
    <property type="project" value="TreeGrafter"/>
</dbReference>
<feature type="active site" description="Nucleophile" evidence="8 9">
    <location>
        <position position="56"/>
    </location>
</feature>
<feature type="binding site" evidence="8 11">
    <location>
        <begin position="195"/>
        <end position="200"/>
    </location>
    <ligand>
        <name>NADP(+)</name>
        <dbReference type="ChEBI" id="CHEBI:58349"/>
    </ligand>
</feature>
<dbReference type="PANTHER" id="PTHR43013:SF1">
    <property type="entry name" value="GLUTAMYL-TRNA REDUCTASE"/>
    <property type="match status" value="1"/>
</dbReference>
<dbReference type="InterPro" id="IPR006151">
    <property type="entry name" value="Shikm_DH/Glu-tRNA_Rdtase"/>
</dbReference>
<dbReference type="UniPathway" id="UPA00251">
    <property type="reaction ID" value="UER00316"/>
</dbReference>
<comment type="pathway">
    <text evidence="1 8 13">Porphyrin-containing compound metabolism; protoporphyrin-IX biosynthesis; 5-aminolevulinate from L-glutamyl-tRNA(Glu): step 1/2.</text>
</comment>
<gene>
    <name evidence="8" type="primary">hemA</name>
    <name evidence="17" type="ORF">C882_2877</name>
</gene>
<dbReference type="GO" id="GO:0008883">
    <property type="term" value="F:glutamyl-tRNA reductase activity"/>
    <property type="evidence" value="ECO:0007669"/>
    <property type="project" value="UniProtKB-UniRule"/>
</dbReference>
<dbReference type="Pfam" id="PF00745">
    <property type="entry name" value="GlutR_dimer"/>
    <property type="match status" value="1"/>
</dbReference>
<comment type="function">
    <text evidence="8">Catalyzes the NADPH-dependent reduction of glutamyl-tRNA(Glu) to glutamate 1-semialdehyde (GSA).</text>
</comment>
<dbReference type="InterPro" id="IPR015895">
    <property type="entry name" value="4pyrrol_synth_GluRdtase_N"/>
</dbReference>
<dbReference type="Pfam" id="PF05201">
    <property type="entry name" value="GlutR_N"/>
    <property type="match status" value="1"/>
</dbReference>
<evidence type="ECO:0000313" key="18">
    <source>
        <dbReference type="Proteomes" id="UP000009881"/>
    </source>
</evidence>
<feature type="binding site" evidence="8 10">
    <location>
        <position position="115"/>
    </location>
    <ligand>
        <name>substrate</name>
    </ligand>
</feature>
<evidence type="ECO:0000256" key="7">
    <source>
        <dbReference type="ARBA" id="ARBA00047464"/>
    </source>
</evidence>
<dbReference type="NCBIfam" id="TIGR01035">
    <property type="entry name" value="hemA"/>
    <property type="match status" value="1"/>
</dbReference>
<comment type="caution">
    <text evidence="8">Lacks conserved residue(s) required for the propagation of feature annotation.</text>
</comment>
<evidence type="ECO:0000256" key="1">
    <source>
        <dbReference type="ARBA" id="ARBA00005059"/>
    </source>
</evidence>
<dbReference type="FunFam" id="3.30.460.30:FF:000001">
    <property type="entry name" value="Glutamyl-tRNA reductase"/>
    <property type="match status" value="1"/>
</dbReference>
<evidence type="ECO:0000256" key="11">
    <source>
        <dbReference type="PIRSR" id="PIRSR000445-3"/>
    </source>
</evidence>
<dbReference type="InterPro" id="IPR036343">
    <property type="entry name" value="GluRdtase_N_sf"/>
</dbReference>
<evidence type="ECO:0000259" key="15">
    <source>
        <dbReference type="Pfam" id="PF01488"/>
    </source>
</evidence>
<feature type="domain" description="Quinate/shikimate 5-dehydrogenase/glutamyl-tRNA reductase" evidence="15">
    <location>
        <begin position="179"/>
        <end position="312"/>
    </location>
</feature>
<evidence type="ECO:0000259" key="16">
    <source>
        <dbReference type="Pfam" id="PF05201"/>
    </source>
</evidence>
<dbReference type="InterPro" id="IPR036453">
    <property type="entry name" value="GluRdtase_dimer_dom_sf"/>
</dbReference>
<comment type="caution">
    <text evidence="17">The sequence shown here is derived from an EMBL/GenBank/DDBJ whole genome shotgun (WGS) entry which is preliminary data.</text>
</comment>
<keyword evidence="6 8" id="KW-0627">Porphyrin biosynthesis</keyword>
<evidence type="ECO:0000256" key="9">
    <source>
        <dbReference type="PIRSR" id="PIRSR000445-1"/>
    </source>
</evidence>
<dbReference type="PIRSF" id="PIRSF000445">
    <property type="entry name" value="4pyrrol_synth_GluRdtase"/>
    <property type="match status" value="1"/>
</dbReference>
<dbReference type="HAMAP" id="MF_00087">
    <property type="entry name" value="Glu_tRNA_reductase"/>
    <property type="match status" value="1"/>
</dbReference>
<evidence type="ECO:0000256" key="8">
    <source>
        <dbReference type="HAMAP-Rule" id="MF_00087"/>
    </source>
</evidence>
<keyword evidence="5 8" id="KW-0560">Oxidoreductase</keyword>
<dbReference type="PANTHER" id="PTHR43013">
    <property type="entry name" value="GLUTAMYL-TRNA REDUCTASE"/>
    <property type="match status" value="1"/>
</dbReference>
<dbReference type="CDD" id="cd05213">
    <property type="entry name" value="NAD_bind_Glutamyl_tRNA_reduct"/>
    <property type="match status" value="1"/>
</dbReference>
<dbReference type="EC" id="1.2.1.70" evidence="3 8"/>
<dbReference type="Proteomes" id="UP000009881">
    <property type="component" value="Unassembled WGS sequence"/>
</dbReference>
<feature type="domain" description="Tetrapyrrole biosynthesis glutamyl-tRNA reductase dimerisation" evidence="14">
    <location>
        <begin position="327"/>
        <end position="417"/>
    </location>
</feature>
<evidence type="ECO:0000256" key="13">
    <source>
        <dbReference type="RuleBase" id="RU000584"/>
    </source>
</evidence>
<dbReference type="SUPFAM" id="SSF69742">
    <property type="entry name" value="Glutamyl tRNA-reductase catalytic, N-terminal domain"/>
    <property type="match status" value="1"/>
</dbReference>
<dbReference type="SUPFAM" id="SSF51735">
    <property type="entry name" value="NAD(P)-binding Rossmann-fold domains"/>
    <property type="match status" value="1"/>
</dbReference>
<feature type="site" description="Important for activity" evidence="8 12">
    <location>
        <position position="105"/>
    </location>
</feature>
<feature type="domain" description="Glutamyl-tRNA reductase N-terminal" evidence="16">
    <location>
        <begin position="12"/>
        <end position="162"/>
    </location>
</feature>
<dbReference type="OrthoDB" id="110209at2"/>
<evidence type="ECO:0000259" key="14">
    <source>
        <dbReference type="Pfam" id="PF00745"/>
    </source>
</evidence>
<dbReference type="eggNOG" id="COG0373">
    <property type="taxonomic scope" value="Bacteria"/>
</dbReference>